<dbReference type="AlphaFoldDB" id="A0A7U7J2Z7"/>
<dbReference type="OrthoDB" id="5563503at2"/>
<organism evidence="2 3">
    <name type="scientific">Candidatus Contendobacter odensis Run_B_J11</name>
    <dbReference type="NCBI Taxonomy" id="1400861"/>
    <lineage>
        <taxon>Bacteria</taxon>
        <taxon>Pseudomonadati</taxon>
        <taxon>Pseudomonadota</taxon>
        <taxon>Gammaproteobacteria</taxon>
        <taxon>Candidatus Competibacteraceae</taxon>
        <taxon>Candidatus Contendibacter</taxon>
    </lineage>
</organism>
<protein>
    <submittedName>
        <fullName evidence="2">Transposase</fullName>
    </submittedName>
</protein>
<gene>
    <name evidence="2" type="ORF">BN874_2570001</name>
</gene>
<dbReference type="SUPFAM" id="SSF53098">
    <property type="entry name" value="Ribonuclease H-like"/>
    <property type="match status" value="1"/>
</dbReference>
<reference evidence="2 3" key="1">
    <citation type="journal article" date="2014" name="ISME J.">
        <title>Candidatus Competibacter-lineage genomes retrieved from metagenomes reveal functional metabolic diversity.</title>
        <authorList>
            <person name="McIlroy S.J."/>
            <person name="Albertsen M."/>
            <person name="Andresen E.K."/>
            <person name="Saunders A.M."/>
            <person name="Kristiansen R."/>
            <person name="Stokholm-Bjerregaard M."/>
            <person name="Nielsen K.L."/>
            <person name="Nielsen P.H."/>
        </authorList>
    </citation>
    <scope>NUCLEOTIDE SEQUENCE [LARGE SCALE GENOMIC DNA]</scope>
    <source>
        <strain evidence="2 3">Run_B_J11</strain>
    </source>
</reference>
<comment type="caution">
    <text evidence="2">The sequence shown here is derived from an EMBL/GenBank/DDBJ whole genome shotgun (WGS) entry which is preliminary data.</text>
</comment>
<evidence type="ECO:0000259" key="1">
    <source>
        <dbReference type="Pfam" id="PF01609"/>
    </source>
</evidence>
<dbReference type="InterPro" id="IPR012337">
    <property type="entry name" value="RNaseH-like_sf"/>
</dbReference>
<proteinExistence type="predicted"/>
<dbReference type="EMBL" id="CBTK010000176">
    <property type="protein sequence ID" value="CDH45559.1"/>
    <property type="molecule type" value="Genomic_DNA"/>
</dbReference>
<feature type="domain" description="Transposase IS4-like" evidence="1">
    <location>
        <begin position="145"/>
        <end position="300"/>
    </location>
</feature>
<dbReference type="RefSeq" id="WP_034433384.1">
    <property type="nucleotide sequence ID" value="NZ_CBTK010000176.1"/>
</dbReference>
<name>A0A7U7J2Z7_9GAMM</name>
<evidence type="ECO:0000313" key="3">
    <source>
        <dbReference type="Proteomes" id="UP000019184"/>
    </source>
</evidence>
<dbReference type="InterPro" id="IPR002559">
    <property type="entry name" value="Transposase_11"/>
</dbReference>
<dbReference type="GO" id="GO:0004803">
    <property type="term" value="F:transposase activity"/>
    <property type="evidence" value="ECO:0007669"/>
    <property type="project" value="InterPro"/>
</dbReference>
<dbReference type="Pfam" id="PF01609">
    <property type="entry name" value="DDE_Tnp_1"/>
    <property type="match status" value="1"/>
</dbReference>
<dbReference type="GO" id="GO:0003677">
    <property type="term" value="F:DNA binding"/>
    <property type="evidence" value="ECO:0007669"/>
    <property type="project" value="InterPro"/>
</dbReference>
<keyword evidence="3" id="KW-1185">Reference proteome</keyword>
<dbReference type="GO" id="GO:0006313">
    <property type="term" value="P:DNA transposition"/>
    <property type="evidence" value="ECO:0007669"/>
    <property type="project" value="InterPro"/>
</dbReference>
<accession>A0A7U7J2Z7</accession>
<evidence type="ECO:0000313" key="2">
    <source>
        <dbReference type="EMBL" id="CDH45559.1"/>
    </source>
</evidence>
<dbReference type="Proteomes" id="UP000019184">
    <property type="component" value="Unassembled WGS sequence"/>
</dbReference>
<sequence>MGTVRKLADEVERGLGEAHPRLRKTVVKKLALAVGAMIEGQTPNTVELANLLPLETERQDMREQWLRRLLKNPLLPGSALMEPFATEELAKACRHGQTVLLSLDQTDLGDRMAVLMVSLRVGDRALPLAWLAKEGAANIGFEGQRTVLEQVLAWLPEEAEVVLLADRFYPSSDLFGWLEAQGWGYRLRLKGNLLADPGHGAEVTTGELAQGVTERHLPGVRLFARGVMTNLGILHEAGHPEPWIIAMDCTPNRAAVLDYAARWAIEPMFSDFKGRGFELGGSQLGHDDRLERLILIMSLAMYWCVRIGQEDALNRPTPLEKKHNSRAIQAIGASKSSSVA</sequence>